<organism evidence="1 2">
    <name type="scientific">Pararge aegeria aegeria</name>
    <dbReference type="NCBI Taxonomy" id="348720"/>
    <lineage>
        <taxon>Eukaryota</taxon>
        <taxon>Metazoa</taxon>
        <taxon>Ecdysozoa</taxon>
        <taxon>Arthropoda</taxon>
        <taxon>Hexapoda</taxon>
        <taxon>Insecta</taxon>
        <taxon>Pterygota</taxon>
        <taxon>Neoptera</taxon>
        <taxon>Endopterygota</taxon>
        <taxon>Lepidoptera</taxon>
        <taxon>Glossata</taxon>
        <taxon>Ditrysia</taxon>
        <taxon>Papilionoidea</taxon>
        <taxon>Nymphalidae</taxon>
        <taxon>Satyrinae</taxon>
        <taxon>Satyrini</taxon>
        <taxon>Parargina</taxon>
        <taxon>Pararge</taxon>
    </lineage>
</organism>
<evidence type="ECO:0000313" key="2">
    <source>
        <dbReference type="Proteomes" id="UP000838756"/>
    </source>
</evidence>
<accession>A0A8S4QEV2</accession>
<dbReference type="EMBL" id="CAKXAJ010003597">
    <property type="protein sequence ID" value="CAH2208449.1"/>
    <property type="molecule type" value="Genomic_DNA"/>
</dbReference>
<sequence length="57" mass="6282">MIIVISTERLPLLAAYVFSREFQTPRFWAACLSSALRDSFDFVCPPGWGSTNAALTG</sequence>
<evidence type="ECO:0000313" key="1">
    <source>
        <dbReference type="EMBL" id="CAH2208449.1"/>
    </source>
</evidence>
<dbReference type="Proteomes" id="UP000838756">
    <property type="component" value="Unassembled WGS sequence"/>
</dbReference>
<keyword evidence="2" id="KW-1185">Reference proteome</keyword>
<feature type="non-terminal residue" evidence="1">
    <location>
        <position position="57"/>
    </location>
</feature>
<reference evidence="1" key="1">
    <citation type="submission" date="2022-03" db="EMBL/GenBank/DDBJ databases">
        <authorList>
            <person name="Lindestad O."/>
        </authorList>
    </citation>
    <scope>NUCLEOTIDE SEQUENCE</scope>
</reference>
<dbReference type="AlphaFoldDB" id="A0A8S4QEV2"/>
<name>A0A8S4QEV2_9NEOP</name>
<protein>
    <submittedName>
        <fullName evidence="1">Jg24919 protein</fullName>
    </submittedName>
</protein>
<gene>
    <name evidence="1" type="primary">jg24919</name>
    <name evidence="1" type="ORF">PAEG_LOCUS1065</name>
</gene>
<comment type="caution">
    <text evidence="1">The sequence shown here is derived from an EMBL/GenBank/DDBJ whole genome shotgun (WGS) entry which is preliminary data.</text>
</comment>
<proteinExistence type="predicted"/>